<dbReference type="PANTHER" id="PTHR46727:SF1">
    <property type="entry name" value="E3 SUMO-PROTEIN LIGASE CBX4"/>
    <property type="match status" value="1"/>
</dbReference>
<dbReference type="EMBL" id="CH473948">
    <property type="protein sequence ID" value="EDM06776.1"/>
    <property type="molecule type" value="Genomic_DNA"/>
</dbReference>
<dbReference type="Proteomes" id="UP000234681">
    <property type="component" value="Chromosome 10"/>
</dbReference>
<dbReference type="InterPro" id="IPR033773">
    <property type="entry name" value="CBX7_C"/>
</dbReference>
<dbReference type="PANTHER" id="PTHR46727">
    <property type="entry name" value="E3 SUMO-PROTEIN LIGASE CBX4"/>
    <property type="match status" value="1"/>
</dbReference>
<organism evidence="1 2">
    <name type="scientific">Rattus norvegicus</name>
    <name type="common">Rat</name>
    <dbReference type="NCBI Taxonomy" id="10116"/>
    <lineage>
        <taxon>Eukaryota</taxon>
        <taxon>Metazoa</taxon>
        <taxon>Chordata</taxon>
        <taxon>Craniata</taxon>
        <taxon>Vertebrata</taxon>
        <taxon>Euteleostomi</taxon>
        <taxon>Mammalia</taxon>
        <taxon>Eutheria</taxon>
        <taxon>Euarchontoglires</taxon>
        <taxon>Glires</taxon>
        <taxon>Rodentia</taxon>
        <taxon>Myomorpha</taxon>
        <taxon>Muroidea</taxon>
        <taxon>Muridae</taxon>
        <taxon>Murinae</taxon>
        <taxon>Rattus</taxon>
    </lineage>
</organism>
<proteinExistence type="predicted"/>
<protein>
    <submittedName>
        <fullName evidence="1">RCG63492</fullName>
    </submittedName>
</protein>
<sequence length="76" mass="8000">MRSDAGEPPSTLQVKPEAPAVAAVVAPATAAEKPPAEAQEEPAEPLSEFKPFFGNIIITDVTANCLTVTFKEYVTV</sequence>
<evidence type="ECO:0000313" key="1">
    <source>
        <dbReference type="EMBL" id="EDM06776.1"/>
    </source>
</evidence>
<accession>A6HL70</accession>
<dbReference type="InterPro" id="IPR043531">
    <property type="entry name" value="CBX4"/>
</dbReference>
<gene>
    <name evidence="1" type="ORF">rCG_63492</name>
</gene>
<dbReference type="Pfam" id="PF17218">
    <property type="entry name" value="CBX7_C"/>
    <property type="match status" value="1"/>
</dbReference>
<evidence type="ECO:0000313" key="2">
    <source>
        <dbReference type="Proteomes" id="UP000234681"/>
    </source>
</evidence>
<feature type="non-terminal residue" evidence="1">
    <location>
        <position position="76"/>
    </location>
</feature>
<dbReference type="GO" id="GO:0045892">
    <property type="term" value="P:negative regulation of DNA-templated transcription"/>
    <property type="evidence" value="ECO:0007669"/>
    <property type="project" value="InterPro"/>
</dbReference>
<reference evidence="1 2" key="1">
    <citation type="submission" date="2005-07" db="EMBL/GenBank/DDBJ databases">
        <authorList>
            <person name="Mural R.J."/>
            <person name="Li P.W."/>
            <person name="Adams M.D."/>
            <person name="Amanatides P.G."/>
            <person name="Baden-Tillson H."/>
            <person name="Barnstead M."/>
            <person name="Chin S.H."/>
            <person name="Dew I."/>
            <person name="Evans C.A."/>
            <person name="Ferriera S."/>
            <person name="Flanigan M."/>
            <person name="Fosler C."/>
            <person name="Glodek A."/>
            <person name="Gu Z."/>
            <person name="Holt R.A."/>
            <person name="Jennings D."/>
            <person name="Kraft C.L."/>
            <person name="Lu F."/>
            <person name="Nguyen T."/>
            <person name="Nusskern D.R."/>
            <person name="Pfannkoch C.M."/>
            <person name="Sitter C."/>
            <person name="Sutton G.G."/>
            <person name="Venter J.C."/>
            <person name="Wang Z."/>
            <person name="Woodage T."/>
            <person name="Zheng X.H."/>
            <person name="Zhong F."/>
        </authorList>
    </citation>
    <scope>NUCLEOTIDE SEQUENCE [LARGE SCALE GENOMIC DNA]</scope>
    <source>
        <strain>BN</strain>
        <strain evidence="2">Sprague-Dawley</strain>
    </source>
</reference>
<dbReference type="AlphaFoldDB" id="A6HL70"/>
<name>A6HL70_RAT</name>